<feature type="domain" description="RNase III" evidence="8">
    <location>
        <begin position="50"/>
        <end position="183"/>
    </location>
</feature>
<dbReference type="SUPFAM" id="SSF54768">
    <property type="entry name" value="dsRNA-binding domain-like"/>
    <property type="match status" value="1"/>
</dbReference>
<comment type="caution">
    <text evidence="9">The sequence shown here is derived from an EMBL/GenBank/DDBJ whole genome shotgun (WGS) entry which is preliminary data.</text>
</comment>
<dbReference type="EMBL" id="JAGPNK010000005">
    <property type="protein sequence ID" value="KAH7321186.1"/>
    <property type="molecule type" value="Genomic_DNA"/>
</dbReference>
<dbReference type="Gene3D" id="3.30.160.20">
    <property type="match status" value="1"/>
</dbReference>
<dbReference type="SUPFAM" id="SSF69065">
    <property type="entry name" value="RNase III domain-like"/>
    <property type="match status" value="1"/>
</dbReference>
<dbReference type="PROSITE" id="PS50137">
    <property type="entry name" value="DS_RBD"/>
    <property type="match status" value="1"/>
</dbReference>
<dbReference type="SMART" id="SM00358">
    <property type="entry name" value="DSRM"/>
    <property type="match status" value="1"/>
</dbReference>
<name>A0A8K0WTH6_9HYPO</name>
<dbReference type="OrthoDB" id="2392202at2759"/>
<reference evidence="9" key="1">
    <citation type="journal article" date="2021" name="Nat. Commun.">
        <title>Genetic determinants of endophytism in the Arabidopsis root mycobiome.</title>
        <authorList>
            <person name="Mesny F."/>
            <person name="Miyauchi S."/>
            <person name="Thiergart T."/>
            <person name="Pickel B."/>
            <person name="Atanasova L."/>
            <person name="Karlsson M."/>
            <person name="Huettel B."/>
            <person name="Barry K.W."/>
            <person name="Haridas S."/>
            <person name="Chen C."/>
            <person name="Bauer D."/>
            <person name="Andreopoulos W."/>
            <person name="Pangilinan J."/>
            <person name="LaButti K."/>
            <person name="Riley R."/>
            <person name="Lipzen A."/>
            <person name="Clum A."/>
            <person name="Drula E."/>
            <person name="Henrissat B."/>
            <person name="Kohler A."/>
            <person name="Grigoriev I.V."/>
            <person name="Martin F.M."/>
            <person name="Hacquard S."/>
        </authorList>
    </citation>
    <scope>NUCLEOTIDE SEQUENCE</scope>
    <source>
        <strain evidence="9">MPI-CAGE-CH-0235</strain>
    </source>
</reference>
<keyword evidence="4 5" id="KW-0694">RNA-binding</keyword>
<feature type="region of interest" description="Disordered" evidence="6">
    <location>
        <begin position="1"/>
        <end position="34"/>
    </location>
</feature>
<dbReference type="AlphaFoldDB" id="A0A8K0WTH6"/>
<sequence>MSKRQSACLSGDERAAKRPLISRESEHAEESSIQGSGIALPPTVFKPWTLSEISPQLPPLPEILDRELEKIVFTHPGVSANANYERLEWLGDAYLELLATGFIYETFSNTQSGRCSQIREHLVKNVTLAGYFREYDLPSRARLPPKIAEAKVLGRGRSNDKDLLKTQSDMFEAYVAAIITSDPRNGMSRATEWLKALWGRTIEDDIRKNEKDKAAIAAMSTPTGTPTKEHSGIGAASKSSDTHATVTTVQWKQELAKAIGGKGIVIAYKDLKESKDRMSGLPLFTVGVFLTGWGEKDLFLGSGNGPGRKSAGHKAAEAALQNKKLIREISERKRKFDEAKKQASLAENS</sequence>
<dbReference type="PANTHER" id="PTHR11207">
    <property type="entry name" value="RIBONUCLEASE III"/>
    <property type="match status" value="1"/>
</dbReference>
<gene>
    <name evidence="9" type="ORF">B0I35DRAFT_428741</name>
</gene>
<keyword evidence="3" id="KW-0378">Hydrolase</keyword>
<dbReference type="GO" id="GO:0006369">
    <property type="term" value="P:termination of RNA polymerase II transcription"/>
    <property type="evidence" value="ECO:0007669"/>
    <property type="project" value="TreeGrafter"/>
</dbReference>
<dbReference type="CDD" id="cd00593">
    <property type="entry name" value="RIBOc"/>
    <property type="match status" value="1"/>
</dbReference>
<evidence type="ECO:0000256" key="4">
    <source>
        <dbReference type="ARBA" id="ARBA00022884"/>
    </source>
</evidence>
<dbReference type="Pfam" id="PF00636">
    <property type="entry name" value="Ribonuclease_3"/>
    <property type="match status" value="1"/>
</dbReference>
<evidence type="ECO:0000259" key="7">
    <source>
        <dbReference type="PROSITE" id="PS50137"/>
    </source>
</evidence>
<proteinExistence type="predicted"/>
<organism evidence="9 10">
    <name type="scientific">Stachybotrys elegans</name>
    <dbReference type="NCBI Taxonomy" id="80388"/>
    <lineage>
        <taxon>Eukaryota</taxon>
        <taxon>Fungi</taxon>
        <taxon>Dikarya</taxon>
        <taxon>Ascomycota</taxon>
        <taxon>Pezizomycotina</taxon>
        <taxon>Sordariomycetes</taxon>
        <taxon>Hypocreomycetidae</taxon>
        <taxon>Hypocreales</taxon>
        <taxon>Stachybotryaceae</taxon>
        <taxon>Stachybotrys</taxon>
    </lineage>
</organism>
<keyword evidence="10" id="KW-1185">Reference proteome</keyword>
<evidence type="ECO:0000256" key="2">
    <source>
        <dbReference type="ARBA" id="ARBA00022759"/>
    </source>
</evidence>
<dbReference type="Proteomes" id="UP000813444">
    <property type="component" value="Unassembled WGS sequence"/>
</dbReference>
<evidence type="ECO:0000256" key="6">
    <source>
        <dbReference type="SAM" id="MobiDB-lite"/>
    </source>
</evidence>
<dbReference type="SMART" id="SM00535">
    <property type="entry name" value="RIBOc"/>
    <property type="match status" value="1"/>
</dbReference>
<dbReference type="InterPro" id="IPR036389">
    <property type="entry name" value="RNase_III_sf"/>
</dbReference>
<evidence type="ECO:0000256" key="1">
    <source>
        <dbReference type="ARBA" id="ARBA00022722"/>
    </source>
</evidence>
<dbReference type="GO" id="GO:0004525">
    <property type="term" value="F:ribonuclease III activity"/>
    <property type="evidence" value="ECO:0007669"/>
    <property type="project" value="InterPro"/>
</dbReference>
<dbReference type="PROSITE" id="PS00517">
    <property type="entry name" value="RNASE_3_1"/>
    <property type="match status" value="1"/>
</dbReference>
<dbReference type="PROSITE" id="PS50142">
    <property type="entry name" value="RNASE_3_2"/>
    <property type="match status" value="1"/>
</dbReference>
<dbReference type="InterPro" id="IPR000999">
    <property type="entry name" value="RNase_III_dom"/>
</dbReference>
<dbReference type="InterPro" id="IPR014720">
    <property type="entry name" value="dsRBD_dom"/>
</dbReference>
<dbReference type="Gene3D" id="1.10.1520.10">
    <property type="entry name" value="Ribonuclease III domain"/>
    <property type="match status" value="1"/>
</dbReference>
<dbReference type="PANTHER" id="PTHR11207:SF0">
    <property type="entry name" value="RIBONUCLEASE 3"/>
    <property type="match status" value="1"/>
</dbReference>
<dbReference type="GO" id="GO:0006364">
    <property type="term" value="P:rRNA processing"/>
    <property type="evidence" value="ECO:0007669"/>
    <property type="project" value="TreeGrafter"/>
</dbReference>
<keyword evidence="2" id="KW-0255">Endonuclease</keyword>
<keyword evidence="1" id="KW-0540">Nuclease</keyword>
<feature type="domain" description="DRBM" evidence="7">
    <location>
        <begin position="247"/>
        <end position="325"/>
    </location>
</feature>
<evidence type="ECO:0000313" key="9">
    <source>
        <dbReference type="EMBL" id="KAH7321186.1"/>
    </source>
</evidence>
<evidence type="ECO:0000313" key="10">
    <source>
        <dbReference type="Proteomes" id="UP000813444"/>
    </source>
</evidence>
<evidence type="ECO:0000259" key="8">
    <source>
        <dbReference type="PROSITE" id="PS50142"/>
    </source>
</evidence>
<feature type="compositionally biased region" description="Basic and acidic residues" evidence="6">
    <location>
        <begin position="11"/>
        <end position="30"/>
    </location>
</feature>
<dbReference type="GO" id="GO:0034475">
    <property type="term" value="P:U4 snRNA 3'-end processing"/>
    <property type="evidence" value="ECO:0007669"/>
    <property type="project" value="TreeGrafter"/>
</dbReference>
<evidence type="ECO:0000256" key="5">
    <source>
        <dbReference type="PROSITE-ProRule" id="PRU00266"/>
    </source>
</evidence>
<protein>
    <submittedName>
        <fullName evidence="9">Ribonuclease III domain-containing protein</fullName>
    </submittedName>
</protein>
<evidence type="ECO:0000256" key="3">
    <source>
        <dbReference type="ARBA" id="ARBA00022801"/>
    </source>
</evidence>
<dbReference type="GO" id="GO:0003723">
    <property type="term" value="F:RNA binding"/>
    <property type="evidence" value="ECO:0007669"/>
    <property type="project" value="UniProtKB-UniRule"/>
</dbReference>
<dbReference type="GO" id="GO:0005654">
    <property type="term" value="C:nucleoplasm"/>
    <property type="evidence" value="ECO:0007669"/>
    <property type="project" value="TreeGrafter"/>
</dbReference>
<accession>A0A8K0WTH6</accession>